<evidence type="ECO:0000313" key="2">
    <source>
        <dbReference type="Proteomes" id="UP001220964"/>
    </source>
</evidence>
<evidence type="ECO:0000313" key="1">
    <source>
        <dbReference type="EMBL" id="MDF0602319.1"/>
    </source>
</evidence>
<protein>
    <submittedName>
        <fullName evidence="1">Uncharacterized protein</fullName>
    </submittedName>
</protein>
<reference evidence="1" key="1">
    <citation type="submission" date="2023-03" db="EMBL/GenBank/DDBJ databases">
        <title>Multiphase analysis and comparison of six strains from genera Psychromarinibacter, Lutimaribacter, and Maritimibacter, including a novel species: Psychromarinibacter sediminicola sp. nov.</title>
        <authorList>
            <person name="Wang Y.-H."/>
            <person name="Ye M.-Q."/>
            <person name="Du Z.-J."/>
        </authorList>
    </citation>
    <scope>NUCLEOTIDE SEQUENCE</scope>
    <source>
        <strain evidence="1">C21-152</strain>
    </source>
</reference>
<organism evidence="1 2">
    <name type="scientific">Psychromarinibacter sediminicola</name>
    <dbReference type="NCBI Taxonomy" id="3033385"/>
    <lineage>
        <taxon>Bacteria</taxon>
        <taxon>Pseudomonadati</taxon>
        <taxon>Pseudomonadota</taxon>
        <taxon>Alphaproteobacteria</taxon>
        <taxon>Rhodobacterales</taxon>
        <taxon>Paracoccaceae</taxon>
        <taxon>Psychromarinibacter</taxon>
    </lineage>
</organism>
<accession>A0AAE3TAT1</accession>
<gene>
    <name evidence="1" type="ORF">P1J78_16390</name>
</gene>
<dbReference type="Proteomes" id="UP001220964">
    <property type="component" value="Unassembled WGS sequence"/>
</dbReference>
<name>A0AAE3TAT1_9RHOB</name>
<sequence length="123" mass="14054">MTQPDAALDAARLHLKETDELLQAARAAHSRARAAFERAVKQVVEDPVDAVFNCDAPPSDHRRNHRPGRPAKIDSDRELQAFIRARIDRLTFVEIAEEVAETFPPERRVGKSAIHAWWQRIRK</sequence>
<comment type="caution">
    <text evidence="1">The sequence shown here is derived from an EMBL/GenBank/DDBJ whole genome shotgun (WGS) entry which is preliminary data.</text>
</comment>
<dbReference type="RefSeq" id="WP_275568447.1">
    <property type="nucleotide sequence ID" value="NZ_JARGYC010000047.1"/>
</dbReference>
<dbReference type="EMBL" id="JARGYC010000047">
    <property type="protein sequence ID" value="MDF0602319.1"/>
    <property type="molecule type" value="Genomic_DNA"/>
</dbReference>
<keyword evidence="2" id="KW-1185">Reference proteome</keyword>
<dbReference type="AlphaFoldDB" id="A0AAE3TAT1"/>
<proteinExistence type="predicted"/>